<accession>A0A1J7BI50</accession>
<dbReference type="RefSeq" id="WP_071655811.1">
    <property type="nucleotide sequence ID" value="NZ_MLCF01000026.1"/>
</dbReference>
<proteinExistence type="predicted"/>
<gene>
    <name evidence="1" type="ORF">BIV57_06915</name>
</gene>
<comment type="caution">
    <text evidence="1">The sequence shown here is derived from an EMBL/GenBank/DDBJ whole genome shotgun (WGS) entry which is preliminary data.</text>
</comment>
<organism evidence="1 2">
    <name type="scientific">Mangrovactinospora gilvigrisea</name>
    <dbReference type="NCBI Taxonomy" id="1428644"/>
    <lineage>
        <taxon>Bacteria</taxon>
        <taxon>Bacillati</taxon>
        <taxon>Actinomycetota</taxon>
        <taxon>Actinomycetes</taxon>
        <taxon>Kitasatosporales</taxon>
        <taxon>Streptomycetaceae</taxon>
        <taxon>Mangrovactinospora</taxon>
    </lineage>
</organism>
<dbReference type="SUPFAM" id="SSF50475">
    <property type="entry name" value="FMN-binding split barrel"/>
    <property type="match status" value="1"/>
</dbReference>
<dbReference type="AlphaFoldDB" id="A0A1J7BI50"/>
<name>A0A1J7BI50_9ACTN</name>
<dbReference type="Gene3D" id="2.30.110.10">
    <property type="entry name" value="Electron Transport, Fmn-binding Protein, Chain A"/>
    <property type="match status" value="1"/>
</dbReference>
<dbReference type="InterPro" id="IPR012349">
    <property type="entry name" value="Split_barrel_FMN-bd"/>
</dbReference>
<protein>
    <recommendedName>
        <fullName evidence="3">Pyridoxamine 5'-phosphate oxidase</fullName>
    </recommendedName>
</protein>
<dbReference type="STRING" id="1428644.BIV57_06915"/>
<dbReference type="EMBL" id="MLCF01000026">
    <property type="protein sequence ID" value="OIV38261.1"/>
    <property type="molecule type" value="Genomic_DNA"/>
</dbReference>
<keyword evidence="2" id="KW-1185">Reference proteome</keyword>
<evidence type="ECO:0000313" key="2">
    <source>
        <dbReference type="Proteomes" id="UP000243342"/>
    </source>
</evidence>
<evidence type="ECO:0008006" key="3">
    <source>
        <dbReference type="Google" id="ProtNLM"/>
    </source>
</evidence>
<evidence type="ECO:0000313" key="1">
    <source>
        <dbReference type="EMBL" id="OIV38261.1"/>
    </source>
</evidence>
<sequence length="167" mass="17923">MVTGETDGTGSGPLDALVSITDYLTAHTTMTVAYADADGPQACAVQYALEPREGDGVPLLRFVSEATTRHGAAFEPGAAVAFTVQDDGQQWTSLTGIQGTGTVRVLTGPEHDAAYHHYLAAFPFVAASDPLREALARSDLFELTPTWLRLIANAHRFGHKEEWPTPR</sequence>
<reference evidence="1 2" key="1">
    <citation type="submission" date="2016-10" db="EMBL/GenBank/DDBJ databases">
        <title>Genome sequence of Streptomyces gilvigriseus MUSC 26.</title>
        <authorList>
            <person name="Lee L.-H."/>
            <person name="Ser H.-L."/>
        </authorList>
    </citation>
    <scope>NUCLEOTIDE SEQUENCE [LARGE SCALE GENOMIC DNA]</scope>
    <source>
        <strain evidence="1 2">MUSC 26</strain>
    </source>
</reference>
<dbReference type="Proteomes" id="UP000243342">
    <property type="component" value="Unassembled WGS sequence"/>
</dbReference>